<dbReference type="InterPro" id="IPR039421">
    <property type="entry name" value="Type_1_exporter"/>
</dbReference>
<evidence type="ECO:0000259" key="7">
    <source>
        <dbReference type="PROSITE" id="PS50929"/>
    </source>
</evidence>
<dbReference type="PROSITE" id="PS50929">
    <property type="entry name" value="ABC_TM1F"/>
    <property type="match status" value="1"/>
</dbReference>
<evidence type="ECO:0000256" key="5">
    <source>
        <dbReference type="SAM" id="MobiDB-lite"/>
    </source>
</evidence>
<dbReference type="Pfam" id="PF00005">
    <property type="entry name" value="ABC_tran"/>
    <property type="match status" value="1"/>
</dbReference>
<evidence type="ECO:0000313" key="8">
    <source>
        <dbReference type="EMBL" id="NLT79187.1"/>
    </source>
</evidence>
<dbReference type="SUPFAM" id="SSF90123">
    <property type="entry name" value="ABC transporter transmembrane region"/>
    <property type="match status" value="1"/>
</dbReference>
<proteinExistence type="predicted"/>
<reference evidence="8" key="2">
    <citation type="submission" date="2020-01" db="EMBL/GenBank/DDBJ databases">
        <authorList>
            <person name="Campanaro S."/>
        </authorList>
    </citation>
    <scope>NUCLEOTIDE SEQUENCE</scope>
    <source>
        <strain evidence="8">AS01afH2WH_6</strain>
    </source>
</reference>
<comment type="subcellular location">
    <subcellularLocation>
        <location evidence="1">Cell membrane</location>
        <topology evidence="1">Multi-pass membrane protein</topology>
    </subcellularLocation>
</comment>
<dbReference type="GO" id="GO:0016887">
    <property type="term" value="F:ATP hydrolysis activity"/>
    <property type="evidence" value="ECO:0007669"/>
    <property type="project" value="InterPro"/>
</dbReference>
<evidence type="ECO:0000256" key="1">
    <source>
        <dbReference type="ARBA" id="ARBA00004651"/>
    </source>
</evidence>
<feature type="compositionally biased region" description="Polar residues" evidence="5">
    <location>
        <begin position="1"/>
        <end position="14"/>
    </location>
</feature>
<feature type="transmembrane region" description="Helical" evidence="6">
    <location>
        <begin position="94"/>
        <end position="112"/>
    </location>
</feature>
<dbReference type="InterPro" id="IPR011527">
    <property type="entry name" value="ABC1_TM_dom"/>
</dbReference>
<evidence type="ECO:0000256" key="6">
    <source>
        <dbReference type="SAM" id="Phobius"/>
    </source>
</evidence>
<feature type="transmembrane region" description="Helical" evidence="6">
    <location>
        <begin position="184"/>
        <end position="210"/>
    </location>
</feature>
<protein>
    <submittedName>
        <fullName evidence="8">ABC transporter ATP-binding protein</fullName>
    </submittedName>
</protein>
<keyword evidence="8" id="KW-0547">Nucleotide-binding</keyword>
<dbReference type="Proteomes" id="UP000767327">
    <property type="component" value="Unassembled WGS sequence"/>
</dbReference>
<gene>
    <name evidence="8" type="ORF">GXW98_02730</name>
</gene>
<dbReference type="Gene3D" id="3.40.50.300">
    <property type="entry name" value="P-loop containing nucleotide triphosphate hydrolases"/>
    <property type="match status" value="1"/>
</dbReference>
<name>A0A971CYN7_9BIFI</name>
<dbReference type="SUPFAM" id="SSF52540">
    <property type="entry name" value="P-loop containing nucleoside triphosphate hydrolases"/>
    <property type="match status" value="1"/>
</dbReference>
<evidence type="ECO:0000256" key="3">
    <source>
        <dbReference type="ARBA" id="ARBA00022989"/>
    </source>
</evidence>
<feature type="transmembrane region" description="Helical" evidence="6">
    <location>
        <begin position="290"/>
        <end position="310"/>
    </location>
</feature>
<evidence type="ECO:0000313" key="9">
    <source>
        <dbReference type="Proteomes" id="UP000767327"/>
    </source>
</evidence>
<keyword evidence="4 6" id="KW-0472">Membrane</keyword>
<sequence length="486" mass="52507">MASGDASTVKNARSLTDEGGSDVENAIPRDEGRTTEEQGNTRFRDLGMLMHPVRGPLVVVGLINVFSALIALVPYVAVAWLVQRLLDGTLHRDAMIVAVASILISLVLRQLMYMGSLGYAHIVDAKLRRSVRQRILDHMGEVPLGNIVSRSSGELRHLVVDDAAAIHTIVAHVVAEGSSAISGIVASTVLLFVASWQLAVGYALMFLLVAAISKLLAPRHDAHTREDYAHAQSELAADAVELTEGIAEIKGYGMTGGFMQRFHRSLDRFSDASYRGTVAVARPMSLLTTVVLPGILLGPMLLLCWCSFTMQWSSIFGIAVFLFVGLGVPQTFFGSLSLVQNVTLGMEAAGRIVAFLDEDALREPANASPFGASDARSDIIFDHVSFGYDRSHDVLHDVSLRVPAGSRTALVGPSGSGKTTVTRLLARFWEVQRGHIRIGSRDISTISSKDLLAQIGFVFQDMMLASVSIRENIRFARPEASDEAVV</sequence>
<keyword evidence="8" id="KW-0067">ATP-binding</keyword>
<dbReference type="InterPro" id="IPR003439">
    <property type="entry name" value="ABC_transporter-like_ATP-bd"/>
</dbReference>
<feature type="transmembrane region" description="Helical" evidence="6">
    <location>
        <begin position="57"/>
        <end position="82"/>
    </location>
</feature>
<dbReference type="EMBL" id="JAAXZR010000012">
    <property type="protein sequence ID" value="NLT79187.1"/>
    <property type="molecule type" value="Genomic_DNA"/>
</dbReference>
<reference evidence="8" key="1">
    <citation type="journal article" date="2020" name="Biotechnol. Biofuels">
        <title>New insights from the biogas microbiome by comprehensive genome-resolved metagenomics of nearly 1600 species originating from multiple anaerobic digesters.</title>
        <authorList>
            <person name="Campanaro S."/>
            <person name="Treu L."/>
            <person name="Rodriguez-R L.M."/>
            <person name="Kovalovszki A."/>
            <person name="Ziels R.M."/>
            <person name="Maus I."/>
            <person name="Zhu X."/>
            <person name="Kougias P.G."/>
            <person name="Basile A."/>
            <person name="Luo G."/>
            <person name="Schluter A."/>
            <person name="Konstantinidis K.T."/>
            <person name="Angelidaki I."/>
        </authorList>
    </citation>
    <scope>NUCLEOTIDE SEQUENCE</scope>
    <source>
        <strain evidence="8">AS01afH2WH_6</strain>
    </source>
</reference>
<feature type="compositionally biased region" description="Basic and acidic residues" evidence="5">
    <location>
        <begin position="27"/>
        <end position="36"/>
    </location>
</feature>
<dbReference type="InterPro" id="IPR027417">
    <property type="entry name" value="P-loop_NTPase"/>
</dbReference>
<dbReference type="GO" id="GO:0005524">
    <property type="term" value="F:ATP binding"/>
    <property type="evidence" value="ECO:0007669"/>
    <property type="project" value="UniProtKB-KW"/>
</dbReference>
<dbReference type="Pfam" id="PF00664">
    <property type="entry name" value="ABC_membrane"/>
    <property type="match status" value="1"/>
</dbReference>
<feature type="domain" description="ABC transmembrane type-1" evidence="7">
    <location>
        <begin position="58"/>
        <end position="297"/>
    </location>
</feature>
<dbReference type="GO" id="GO:0005886">
    <property type="term" value="C:plasma membrane"/>
    <property type="evidence" value="ECO:0007669"/>
    <property type="project" value="UniProtKB-SubCell"/>
</dbReference>
<feature type="region of interest" description="Disordered" evidence="5">
    <location>
        <begin position="1"/>
        <end position="40"/>
    </location>
</feature>
<keyword evidence="3 6" id="KW-1133">Transmembrane helix</keyword>
<evidence type="ECO:0000256" key="2">
    <source>
        <dbReference type="ARBA" id="ARBA00022692"/>
    </source>
</evidence>
<keyword evidence="2 6" id="KW-0812">Transmembrane</keyword>
<organism evidence="8 9">
    <name type="scientific">Bifidobacterium crudilactis</name>
    <dbReference type="NCBI Taxonomy" id="327277"/>
    <lineage>
        <taxon>Bacteria</taxon>
        <taxon>Bacillati</taxon>
        <taxon>Actinomycetota</taxon>
        <taxon>Actinomycetes</taxon>
        <taxon>Bifidobacteriales</taxon>
        <taxon>Bifidobacteriaceae</taxon>
        <taxon>Bifidobacterium</taxon>
    </lineage>
</organism>
<accession>A0A971CYN7</accession>
<dbReference type="PANTHER" id="PTHR24221:SF654">
    <property type="entry name" value="ATP-BINDING CASSETTE SUB-FAMILY B MEMBER 6"/>
    <property type="match status" value="1"/>
</dbReference>
<dbReference type="GO" id="GO:0140359">
    <property type="term" value="F:ABC-type transporter activity"/>
    <property type="evidence" value="ECO:0007669"/>
    <property type="project" value="InterPro"/>
</dbReference>
<feature type="transmembrane region" description="Helical" evidence="6">
    <location>
        <begin position="316"/>
        <end position="339"/>
    </location>
</feature>
<dbReference type="PANTHER" id="PTHR24221">
    <property type="entry name" value="ATP-BINDING CASSETTE SUB-FAMILY B"/>
    <property type="match status" value="1"/>
</dbReference>
<dbReference type="AlphaFoldDB" id="A0A971CYN7"/>
<dbReference type="InterPro" id="IPR036640">
    <property type="entry name" value="ABC1_TM_sf"/>
</dbReference>
<comment type="caution">
    <text evidence="8">The sequence shown here is derived from an EMBL/GenBank/DDBJ whole genome shotgun (WGS) entry which is preliminary data.</text>
</comment>
<evidence type="ECO:0000256" key="4">
    <source>
        <dbReference type="ARBA" id="ARBA00023136"/>
    </source>
</evidence>
<dbReference type="Gene3D" id="1.20.1560.10">
    <property type="entry name" value="ABC transporter type 1, transmembrane domain"/>
    <property type="match status" value="1"/>
</dbReference>